<dbReference type="InterPro" id="IPR036388">
    <property type="entry name" value="WH-like_DNA-bd_sf"/>
</dbReference>
<dbReference type="Gene3D" id="1.10.10.10">
    <property type="entry name" value="Winged helix-like DNA-binding domain superfamily/Winged helix DNA-binding domain"/>
    <property type="match status" value="1"/>
</dbReference>
<accession>A0A021VVT5</accession>
<reference evidence="2 3" key="1">
    <citation type="submission" date="2014-01" db="EMBL/GenBank/DDBJ databases">
        <title>Actinotalea ferrariae CF5-4.</title>
        <authorList>
            <person name="Chen F."/>
            <person name="Li Y."/>
            <person name="Wang G."/>
        </authorList>
    </citation>
    <scope>NUCLEOTIDE SEQUENCE [LARGE SCALE GENOMIC DNA]</scope>
    <source>
        <strain evidence="2 3">CF5-4</strain>
    </source>
</reference>
<proteinExistence type="predicted"/>
<evidence type="ECO:0000259" key="1">
    <source>
        <dbReference type="Pfam" id="PF09339"/>
    </source>
</evidence>
<protein>
    <submittedName>
        <fullName evidence="2">ArsR family transcriptional regulator</fullName>
    </submittedName>
</protein>
<dbReference type="Pfam" id="PF09339">
    <property type="entry name" value="HTH_IclR"/>
    <property type="match status" value="1"/>
</dbReference>
<name>A0A021VVT5_9CELL</name>
<evidence type="ECO:0000313" key="3">
    <source>
        <dbReference type="Proteomes" id="UP000019753"/>
    </source>
</evidence>
<dbReference type="EMBL" id="AXCW01000001">
    <property type="protein sequence ID" value="EYR65276.1"/>
    <property type="molecule type" value="Genomic_DNA"/>
</dbReference>
<keyword evidence="3" id="KW-1185">Reference proteome</keyword>
<dbReference type="InterPro" id="IPR005471">
    <property type="entry name" value="Tscrpt_reg_IclR_N"/>
</dbReference>
<evidence type="ECO:0000313" key="2">
    <source>
        <dbReference type="EMBL" id="EYR65276.1"/>
    </source>
</evidence>
<dbReference type="AlphaFoldDB" id="A0A021VVT5"/>
<gene>
    <name evidence="2" type="ORF">N866_00425</name>
</gene>
<dbReference type="OrthoDB" id="3399802at2"/>
<dbReference type="InterPro" id="IPR036390">
    <property type="entry name" value="WH_DNA-bd_sf"/>
</dbReference>
<organism evidence="2 3">
    <name type="scientific">Actinotalea ferrariae CF5-4</name>
    <dbReference type="NCBI Taxonomy" id="948458"/>
    <lineage>
        <taxon>Bacteria</taxon>
        <taxon>Bacillati</taxon>
        <taxon>Actinomycetota</taxon>
        <taxon>Actinomycetes</taxon>
        <taxon>Micrococcales</taxon>
        <taxon>Cellulomonadaceae</taxon>
        <taxon>Actinotalea</taxon>
    </lineage>
</organism>
<comment type="caution">
    <text evidence="2">The sequence shown here is derived from an EMBL/GenBank/DDBJ whole genome shotgun (WGS) entry which is preliminary data.</text>
</comment>
<dbReference type="RefSeq" id="WP_034221033.1">
    <property type="nucleotide sequence ID" value="NZ_AXCW01000001.1"/>
</dbReference>
<feature type="domain" description="HTH iclR-type" evidence="1">
    <location>
        <begin position="20"/>
        <end position="63"/>
    </location>
</feature>
<sequence>MGGVPLSDPPAPRLGSRRQAVLQSLRQSPEALAVVDVAALTELHPNTARFHLDALAAHGLAVRTVETRTSPGRPRVLYVARAEALSQRSYGLLAEMLAGLAAAAGDAREAAVATGRSWGRHLVERPSAEGGLDAGLAVDALHRVFEDIGFQPETSTEGGTVSLRLRHCPFLEVATRHPEVVCGMHLGIMQGVLDELGGTAVAESLDPFVTPRVCVAQVRRASTP</sequence>
<dbReference type="Proteomes" id="UP000019753">
    <property type="component" value="Unassembled WGS sequence"/>
</dbReference>
<dbReference type="SUPFAM" id="SSF46785">
    <property type="entry name" value="Winged helix' DNA-binding domain"/>
    <property type="match status" value="1"/>
</dbReference>